<dbReference type="Proteomes" id="UP000461768">
    <property type="component" value="Unassembled WGS sequence"/>
</dbReference>
<reference evidence="1 2" key="2">
    <citation type="submission" date="2020-02" db="EMBL/GenBank/DDBJ databases">
        <title>Candidatus Galacturonibacter soehngenii shows hetero-acetogenic catabolism of galacturonic acid but lacks a canonical carbon monoxide dehydrogenase/acetyl-CoA synthase complex.</title>
        <authorList>
            <person name="Diender M."/>
            <person name="Stouten G.R."/>
            <person name="Petersen J.F."/>
            <person name="Nielsen P.H."/>
            <person name="Dueholm M.S."/>
            <person name="Pronk J.T."/>
            <person name="Van Loosdrecht M.C.M."/>
        </authorList>
    </citation>
    <scope>NUCLEOTIDE SEQUENCE [LARGE SCALE GENOMIC DNA]</scope>
    <source>
        <strain evidence="1">GalUA</strain>
    </source>
</reference>
<reference evidence="1 2" key="1">
    <citation type="submission" date="2019-09" db="EMBL/GenBank/DDBJ databases">
        <authorList>
            <person name="Valk L.C."/>
        </authorList>
    </citation>
    <scope>NUCLEOTIDE SEQUENCE [LARGE SCALE GENOMIC DNA]</scope>
    <source>
        <strain evidence="1">GalUA</strain>
    </source>
</reference>
<name>A0A7V7QKS7_9FIRM</name>
<gene>
    <name evidence="1" type="ORF">F7O84_10985</name>
</gene>
<dbReference type="AlphaFoldDB" id="A0A7V7QKS7"/>
<dbReference type="RefSeq" id="WP_151144886.1">
    <property type="nucleotide sequence ID" value="NZ_WAGX01000005.1"/>
</dbReference>
<proteinExistence type="predicted"/>
<keyword evidence="2" id="KW-1185">Reference proteome</keyword>
<protein>
    <submittedName>
        <fullName evidence="1">Uncharacterized protein</fullName>
    </submittedName>
</protein>
<dbReference type="OrthoDB" id="9888927at2"/>
<sequence length="107" mass="12798">MENWLHFGIKKNDIKAKYEEIYNLEFPNTPEDDELYDLYAELVEIDMFIMGVVSKYIKKDEIDISMLKCDDEFNEMLNEISSEKEGINELLYYKSKLDSLIDMFMVK</sequence>
<comment type="caution">
    <text evidence="1">The sequence shown here is derived from an EMBL/GenBank/DDBJ whole genome shotgun (WGS) entry which is preliminary data.</text>
</comment>
<evidence type="ECO:0000313" key="1">
    <source>
        <dbReference type="EMBL" id="KAB1438076.1"/>
    </source>
</evidence>
<dbReference type="EMBL" id="WAGX01000005">
    <property type="protein sequence ID" value="KAB1438076.1"/>
    <property type="molecule type" value="Genomic_DNA"/>
</dbReference>
<organism evidence="1 2">
    <name type="scientific">Candidatus Galacturonatibacter soehngenii</name>
    <dbReference type="NCBI Taxonomy" id="2307010"/>
    <lineage>
        <taxon>Bacteria</taxon>
        <taxon>Bacillati</taxon>
        <taxon>Bacillota</taxon>
        <taxon>Clostridia</taxon>
        <taxon>Lachnospirales</taxon>
        <taxon>Lachnospiraceae</taxon>
        <taxon>Candidatus Galacturonatibacter</taxon>
    </lineage>
</organism>
<evidence type="ECO:0000313" key="2">
    <source>
        <dbReference type="Proteomes" id="UP000461768"/>
    </source>
</evidence>
<accession>A0A7V7QKS7</accession>